<feature type="domain" description="NB-ARC" evidence="15">
    <location>
        <begin position="432"/>
        <end position="600"/>
    </location>
</feature>
<dbReference type="InterPro" id="IPR041118">
    <property type="entry name" value="Rx_N"/>
</dbReference>
<protein>
    <recommendedName>
        <fullName evidence="13">Nuclear transcription factor Y subunit</fullName>
    </recommendedName>
</protein>
<comment type="similarity">
    <text evidence="13">Belongs to the NFYA/HAP2 subunit family.</text>
</comment>
<evidence type="ECO:0000259" key="15">
    <source>
        <dbReference type="Pfam" id="PF00931"/>
    </source>
</evidence>
<dbReference type="EMBL" id="PYDT01000002">
    <property type="protein sequence ID" value="THU70982.1"/>
    <property type="molecule type" value="Genomic_DNA"/>
</dbReference>
<feature type="domain" description="Disease resistance N-terminal" evidence="16">
    <location>
        <begin position="253"/>
        <end position="344"/>
    </location>
</feature>
<reference evidence="17 18" key="1">
    <citation type="journal article" date="2019" name="Nat. Plants">
        <title>Genome sequencing of Musa balbisiana reveals subgenome evolution and function divergence in polyploid bananas.</title>
        <authorList>
            <person name="Yao X."/>
        </authorList>
    </citation>
    <scope>NUCLEOTIDE SEQUENCE [LARGE SCALE GENOMIC DNA]</scope>
    <source>
        <strain evidence="18">cv. DH-PKW</strain>
        <tissue evidence="17">Leaves</tissue>
    </source>
</reference>
<feature type="region of interest" description="Disordered" evidence="14">
    <location>
        <begin position="1"/>
        <end position="31"/>
    </location>
</feature>
<dbReference type="InterPro" id="IPR027417">
    <property type="entry name" value="P-loop_NTPase"/>
</dbReference>
<keyword evidence="10 13" id="KW-0804">Transcription</keyword>
<organism evidence="17 18">
    <name type="scientific">Musa balbisiana</name>
    <name type="common">Banana</name>
    <dbReference type="NCBI Taxonomy" id="52838"/>
    <lineage>
        <taxon>Eukaryota</taxon>
        <taxon>Viridiplantae</taxon>
        <taxon>Streptophyta</taxon>
        <taxon>Embryophyta</taxon>
        <taxon>Tracheophyta</taxon>
        <taxon>Spermatophyta</taxon>
        <taxon>Magnoliopsida</taxon>
        <taxon>Liliopsida</taxon>
        <taxon>Zingiberales</taxon>
        <taxon>Musaceae</taxon>
        <taxon>Musa</taxon>
    </lineage>
</organism>
<keyword evidence="8 13" id="KW-0238">DNA-binding</keyword>
<evidence type="ECO:0000256" key="4">
    <source>
        <dbReference type="ARBA" id="ARBA00022737"/>
    </source>
</evidence>
<keyword evidence="9" id="KW-0010">Activator</keyword>
<dbReference type="GO" id="GO:0016602">
    <property type="term" value="C:CCAAT-binding factor complex"/>
    <property type="evidence" value="ECO:0007669"/>
    <property type="project" value="InterPro"/>
</dbReference>
<evidence type="ECO:0000256" key="14">
    <source>
        <dbReference type="SAM" id="MobiDB-lite"/>
    </source>
</evidence>
<evidence type="ECO:0000256" key="2">
    <source>
        <dbReference type="ARBA" id="ARBA00008894"/>
    </source>
</evidence>
<evidence type="ECO:0000256" key="11">
    <source>
        <dbReference type="ARBA" id="ARBA00023242"/>
    </source>
</evidence>
<evidence type="ECO:0000256" key="8">
    <source>
        <dbReference type="ARBA" id="ARBA00023125"/>
    </source>
</evidence>
<keyword evidence="18" id="KW-1185">Reference proteome</keyword>
<dbReference type="PROSITE" id="PS51152">
    <property type="entry name" value="NFYA_HAP2_2"/>
    <property type="match status" value="1"/>
</dbReference>
<feature type="compositionally biased region" description="Basic and acidic residues" evidence="14">
    <location>
        <begin position="13"/>
        <end position="31"/>
    </location>
</feature>
<keyword evidence="3" id="KW-0433">Leucine-rich repeat</keyword>
<evidence type="ECO:0000256" key="10">
    <source>
        <dbReference type="ARBA" id="ARBA00023163"/>
    </source>
</evidence>
<evidence type="ECO:0000259" key="16">
    <source>
        <dbReference type="Pfam" id="PF18052"/>
    </source>
</evidence>
<keyword evidence="6" id="KW-0611">Plant defense</keyword>
<evidence type="ECO:0000256" key="12">
    <source>
        <dbReference type="ARBA" id="ARBA00025911"/>
    </source>
</evidence>
<evidence type="ECO:0000313" key="18">
    <source>
        <dbReference type="Proteomes" id="UP000317650"/>
    </source>
</evidence>
<keyword evidence="11 13" id="KW-0539">Nucleus</keyword>
<dbReference type="InterPro" id="IPR002182">
    <property type="entry name" value="NB-ARC"/>
</dbReference>
<gene>
    <name evidence="17" type="ORF">C4D60_Mb08t30730</name>
</gene>
<evidence type="ECO:0000256" key="9">
    <source>
        <dbReference type="ARBA" id="ARBA00023159"/>
    </source>
</evidence>
<dbReference type="Pfam" id="PF18052">
    <property type="entry name" value="Rx_N"/>
    <property type="match status" value="1"/>
</dbReference>
<dbReference type="PRINTS" id="PR00616">
    <property type="entry name" value="CCAATSUBUNTB"/>
</dbReference>
<comment type="subcellular location">
    <subcellularLocation>
        <location evidence="1 13">Nucleus</location>
    </subcellularLocation>
</comment>
<dbReference type="PROSITE" id="PS00686">
    <property type="entry name" value="NFYA_HAP2_1"/>
    <property type="match status" value="1"/>
</dbReference>
<keyword evidence="5" id="KW-0547">Nucleotide-binding</keyword>
<keyword evidence="4" id="KW-0677">Repeat</keyword>
<evidence type="ECO:0000256" key="6">
    <source>
        <dbReference type="ARBA" id="ARBA00022821"/>
    </source>
</evidence>
<dbReference type="Proteomes" id="UP000317650">
    <property type="component" value="Chromosome 8"/>
</dbReference>
<comment type="caution">
    <text evidence="17">The sequence shown here is derived from an EMBL/GenBank/DDBJ whole genome shotgun (WGS) entry which is preliminary data.</text>
</comment>
<sequence length="657" mass="74198">MGGKKRRRTRRRGKEEKETGIDSTHRKSAEDHLKPVISLGASDAALAPPKWDYSQSFAPVPYPYADPYYGGIFAVCGPHAVIQPQMTGIASPARVPLPLQPAAEEPIYVNAKQYNAILRRRQLRAKLEAQNKLIKNRKPYLHESRHLHAMKRARGTGGRFLNTKQLQQQQQQQQMQPSAMSGRKQLAGSELRPIGLAATLIDSDTATVSTNRSMLAQRDRLGFPSPNLHSSIGTSNQEANMESFLILVAEKIAVAMAGEAVQAAMGFNLGADESLKTEVKETIRRIRSEFEHMQIFLSSVDMQKYNTTIEPWLKRAREIADSMEDVIDEYLHITVERSQGGLRSFLNQAVRSHKKSSAWHLIANRLKVIEAGLSHLEAMKDRYDIRKNESEVDDDDAEGENANGLVGRVFNSSRSYPVSEEDDNIYREQRKILFQLLTDETSTRTVISVWGMGGVGKTTMVDKVYGNQEIENRFDCKIWVTVSKSCRMEHTMRRILKELLDADQSEHDSCGLSDANRLQEDVCSILQEKRYLLILDDVWSGELSSYVQRVLPDNNRGSRIVITTRLNEVASTSEERHRLKLRKIEDEDQAFHLFCREVFWHAETGVAPNTWRRWGEILSGSAKACPLAIVAVARLMSLKGRPRRNGNAVYKSSAGVR</sequence>
<dbReference type="PANTHER" id="PTHR12632">
    <property type="entry name" value="TRANSCRIPTION FACTOR NF-Y ALPHA-RELATED"/>
    <property type="match status" value="1"/>
</dbReference>
<comment type="function">
    <text evidence="13">Component of the sequence-specific heterotrimeric transcription factor (NF-Y) which specifically recognizes a 5'-CCAAT-3' box motif found in the promoters of its target genes.</text>
</comment>
<comment type="similarity">
    <text evidence="2">Belongs to the disease resistance NB-LRR family.</text>
</comment>
<dbReference type="GO" id="GO:0006952">
    <property type="term" value="P:defense response"/>
    <property type="evidence" value="ECO:0007669"/>
    <property type="project" value="UniProtKB-KW"/>
</dbReference>
<evidence type="ECO:0000313" key="17">
    <source>
        <dbReference type="EMBL" id="THU70982.1"/>
    </source>
</evidence>
<dbReference type="FunFam" id="3.40.50.300:FF:001091">
    <property type="entry name" value="Probable disease resistance protein At1g61300"/>
    <property type="match status" value="1"/>
</dbReference>
<evidence type="ECO:0000256" key="5">
    <source>
        <dbReference type="ARBA" id="ARBA00022741"/>
    </source>
</evidence>
<dbReference type="Pfam" id="PF02045">
    <property type="entry name" value="CBFB_NFYA"/>
    <property type="match status" value="1"/>
</dbReference>
<comment type="subunit">
    <text evidence="12">Heterotrimeric transcription factor composed of three components, NF-YA, NF-YB and NF-YC. NF-YB and NF-YC must interact and dimerize for NF-YA association and DNA binding.</text>
</comment>
<evidence type="ECO:0000256" key="7">
    <source>
        <dbReference type="ARBA" id="ARBA00023015"/>
    </source>
</evidence>
<dbReference type="GO" id="GO:0003677">
    <property type="term" value="F:DNA binding"/>
    <property type="evidence" value="ECO:0007669"/>
    <property type="project" value="UniProtKB-KW"/>
</dbReference>
<dbReference type="Gene3D" id="3.40.50.300">
    <property type="entry name" value="P-loop containing nucleotide triphosphate hydrolases"/>
    <property type="match status" value="1"/>
</dbReference>
<accession>A0A4S8K7P2</accession>
<dbReference type="GO" id="GO:0043531">
    <property type="term" value="F:ADP binding"/>
    <property type="evidence" value="ECO:0007669"/>
    <property type="project" value="InterPro"/>
</dbReference>
<evidence type="ECO:0000256" key="1">
    <source>
        <dbReference type="ARBA" id="ARBA00004123"/>
    </source>
</evidence>
<dbReference type="GO" id="GO:0003700">
    <property type="term" value="F:DNA-binding transcription factor activity"/>
    <property type="evidence" value="ECO:0007669"/>
    <property type="project" value="UniProtKB-UniRule"/>
</dbReference>
<evidence type="ECO:0000256" key="3">
    <source>
        <dbReference type="ARBA" id="ARBA00022614"/>
    </source>
</evidence>
<dbReference type="Pfam" id="PF00931">
    <property type="entry name" value="NB-ARC"/>
    <property type="match status" value="1"/>
</dbReference>
<dbReference type="Gene3D" id="6.10.250.2430">
    <property type="match status" value="1"/>
</dbReference>
<dbReference type="AlphaFoldDB" id="A0A4S8K7P2"/>
<dbReference type="InterPro" id="IPR018362">
    <property type="entry name" value="CCAAT-binding_factor_CS"/>
</dbReference>
<proteinExistence type="inferred from homology"/>
<feature type="compositionally biased region" description="Basic residues" evidence="14">
    <location>
        <begin position="1"/>
        <end position="12"/>
    </location>
</feature>
<dbReference type="Gene3D" id="1.20.5.4130">
    <property type="match status" value="1"/>
</dbReference>
<name>A0A4S8K7P2_MUSBA</name>
<evidence type="ECO:0000256" key="13">
    <source>
        <dbReference type="RuleBase" id="RU367155"/>
    </source>
</evidence>
<keyword evidence="7 13" id="KW-0805">Transcription regulation</keyword>
<dbReference type="SUPFAM" id="SSF52540">
    <property type="entry name" value="P-loop containing nucleoside triphosphate hydrolases"/>
    <property type="match status" value="1"/>
</dbReference>
<dbReference type="InterPro" id="IPR001289">
    <property type="entry name" value="NFYA"/>
</dbReference>
<dbReference type="STRING" id="52838.A0A4S8K7P2"/>
<dbReference type="SMART" id="SM00521">
    <property type="entry name" value="CBF"/>
    <property type="match status" value="1"/>
</dbReference>